<keyword evidence="5" id="KW-1185">Reference proteome</keyword>
<evidence type="ECO:0008006" key="6">
    <source>
        <dbReference type="Google" id="ProtNLM"/>
    </source>
</evidence>
<evidence type="ECO:0000259" key="3">
    <source>
        <dbReference type="Pfam" id="PF09314"/>
    </source>
</evidence>
<protein>
    <recommendedName>
        <fullName evidence="6">Glycosyl transferase</fullName>
    </recommendedName>
</protein>
<evidence type="ECO:0000256" key="1">
    <source>
        <dbReference type="ARBA" id="ARBA00022679"/>
    </source>
</evidence>
<evidence type="ECO:0000313" key="5">
    <source>
        <dbReference type="Proteomes" id="UP000248863"/>
    </source>
</evidence>
<proteinExistence type="predicted"/>
<reference evidence="4 5" key="1">
    <citation type="submission" date="2017-07" db="EMBL/GenBank/DDBJ databases">
        <title>Draft Genome Sequences of Select Purple Nonsulfur Bacteria.</title>
        <authorList>
            <person name="Lasarre B."/>
            <person name="Mckinlay J.B."/>
        </authorList>
    </citation>
    <scope>NUCLEOTIDE SEQUENCE [LARGE SCALE GENOMIC DNA]</scope>
    <source>
        <strain evidence="4 5">DSM 11907</strain>
    </source>
</reference>
<dbReference type="GO" id="GO:0016757">
    <property type="term" value="F:glycosyltransferase activity"/>
    <property type="evidence" value="ECO:0007669"/>
    <property type="project" value="InterPro"/>
</dbReference>
<sequence length="393" mass="44234">MLKGNSINILGTRGIPAAHGGFESFIERFALYMKDSGWNVVVYCQGEEGLLKSKCRTDEWHGITRVHISTRSRNALATMEFDLRCVLDVLNRPGVDLVLGYNTALFNILERVFGRTVLMNMDGIEWKRGKWGRAAKLWFWLNEWMGAHFCSIPIADHPEIATHLASRGCRRSVVIPYGADEISDAAPTALAQYGLEPKRYFISIARIESENSIIEIIRSFIAARLDCSLVILGNINPQTSSYHAKVLEAAGEHPSIRFLGAIYKREVVAALRHHSLAYVHGHQVGGTNPSLVESLGAGCAVIAHDNCFNRWTAGEDHLYFRDENECAASMRIIYENPQLRAKLIESSRCRHREKFTFERIHSAYRALAEKVVAKDARAPISIVTESNREFDFL</sequence>
<name>A0A327KTL4_9BRAD</name>
<dbReference type="Pfam" id="PF09314">
    <property type="entry name" value="DUF1972"/>
    <property type="match status" value="1"/>
</dbReference>
<feature type="domain" description="Glycosyl transferase family 1" evidence="2">
    <location>
        <begin position="196"/>
        <end position="348"/>
    </location>
</feature>
<dbReference type="OrthoDB" id="9792269at2"/>
<dbReference type="Gene3D" id="3.40.50.2000">
    <property type="entry name" value="Glycogen Phosphorylase B"/>
    <property type="match status" value="1"/>
</dbReference>
<keyword evidence="1" id="KW-0808">Transferase</keyword>
<dbReference type="AlphaFoldDB" id="A0A327KTL4"/>
<evidence type="ECO:0000259" key="2">
    <source>
        <dbReference type="Pfam" id="PF00534"/>
    </source>
</evidence>
<dbReference type="Proteomes" id="UP000248863">
    <property type="component" value="Unassembled WGS sequence"/>
</dbReference>
<dbReference type="SUPFAM" id="SSF53756">
    <property type="entry name" value="UDP-Glycosyltransferase/glycogen phosphorylase"/>
    <property type="match status" value="1"/>
</dbReference>
<gene>
    <name evidence="4" type="ORF">CH338_00465</name>
</gene>
<dbReference type="RefSeq" id="WP_111355072.1">
    <property type="nucleotide sequence ID" value="NZ_NHSK01000154.1"/>
</dbReference>
<dbReference type="Pfam" id="PF00534">
    <property type="entry name" value="Glycos_transf_1"/>
    <property type="match status" value="1"/>
</dbReference>
<organism evidence="4 5">
    <name type="scientific">Rhodoplanes elegans</name>
    <dbReference type="NCBI Taxonomy" id="29408"/>
    <lineage>
        <taxon>Bacteria</taxon>
        <taxon>Pseudomonadati</taxon>
        <taxon>Pseudomonadota</taxon>
        <taxon>Alphaproteobacteria</taxon>
        <taxon>Hyphomicrobiales</taxon>
        <taxon>Nitrobacteraceae</taxon>
        <taxon>Rhodoplanes</taxon>
    </lineage>
</organism>
<evidence type="ECO:0000313" key="4">
    <source>
        <dbReference type="EMBL" id="RAI42260.1"/>
    </source>
</evidence>
<accession>A0A327KTL4</accession>
<dbReference type="InterPro" id="IPR015393">
    <property type="entry name" value="DUF1972"/>
</dbReference>
<dbReference type="InterPro" id="IPR001296">
    <property type="entry name" value="Glyco_trans_1"/>
</dbReference>
<dbReference type="PANTHER" id="PTHR46401:SF2">
    <property type="entry name" value="GLYCOSYLTRANSFERASE WBBK-RELATED"/>
    <property type="match status" value="1"/>
</dbReference>
<feature type="domain" description="DUF1972" evidence="3">
    <location>
        <begin position="7"/>
        <end position="180"/>
    </location>
</feature>
<comment type="caution">
    <text evidence="4">The sequence shown here is derived from an EMBL/GenBank/DDBJ whole genome shotgun (WGS) entry which is preliminary data.</text>
</comment>
<dbReference type="PANTHER" id="PTHR46401">
    <property type="entry name" value="GLYCOSYLTRANSFERASE WBBK-RELATED"/>
    <property type="match status" value="1"/>
</dbReference>
<dbReference type="EMBL" id="NPEU01000002">
    <property type="protein sequence ID" value="RAI42260.1"/>
    <property type="molecule type" value="Genomic_DNA"/>
</dbReference>